<protein>
    <submittedName>
        <fullName evidence="1">Uncharacterized protein</fullName>
    </submittedName>
</protein>
<feature type="non-terminal residue" evidence="1">
    <location>
        <position position="60"/>
    </location>
</feature>
<dbReference type="AlphaFoldDB" id="A0A6J4PMZ1"/>
<organism evidence="1">
    <name type="scientific">uncultured Phycisphaerae bacterium</name>
    <dbReference type="NCBI Taxonomy" id="904963"/>
    <lineage>
        <taxon>Bacteria</taxon>
        <taxon>Pseudomonadati</taxon>
        <taxon>Planctomycetota</taxon>
        <taxon>Phycisphaerae</taxon>
        <taxon>environmental samples</taxon>
    </lineage>
</organism>
<gene>
    <name evidence="1" type="ORF">AVDCRST_MAG64-2925</name>
</gene>
<evidence type="ECO:0000313" key="1">
    <source>
        <dbReference type="EMBL" id="CAA9420996.1"/>
    </source>
</evidence>
<sequence>MTLLDAHISFAGTQAGALDPSRTDESHQRDVEDAMALWVSLFQRLEHVAERKLAAAAGEW</sequence>
<dbReference type="EMBL" id="CADCUQ010000652">
    <property type="protein sequence ID" value="CAA9420996.1"/>
    <property type="molecule type" value="Genomic_DNA"/>
</dbReference>
<reference evidence="1" key="1">
    <citation type="submission" date="2020-02" db="EMBL/GenBank/DDBJ databases">
        <authorList>
            <person name="Meier V. D."/>
        </authorList>
    </citation>
    <scope>NUCLEOTIDE SEQUENCE</scope>
    <source>
        <strain evidence="1">AVDCRST_MAG64</strain>
    </source>
</reference>
<name>A0A6J4PMZ1_9BACT</name>
<accession>A0A6J4PMZ1</accession>
<proteinExistence type="predicted"/>